<comment type="caution">
    <text evidence="1">The sequence shown here is derived from an EMBL/GenBank/DDBJ whole genome shotgun (WGS) entry which is preliminary data.</text>
</comment>
<dbReference type="EMBL" id="BOCI01000442">
    <property type="protein sequence ID" value="GHW01803.1"/>
    <property type="molecule type" value="Genomic_DNA"/>
</dbReference>
<name>A0ABQ3W5I4_9LACO</name>
<dbReference type="RefSeq" id="WP_201330986.1">
    <property type="nucleotide sequence ID" value="NZ_BOCG01000309.1"/>
</dbReference>
<proteinExistence type="predicted"/>
<evidence type="ECO:0000313" key="1">
    <source>
        <dbReference type="EMBL" id="GHW01803.1"/>
    </source>
</evidence>
<sequence>MAGKETEQAEVQKLLGKLEEEISLSYYLKPGTITVGRDLVQALQDLLANPENWEEN</sequence>
<dbReference type="Proteomes" id="UP000616547">
    <property type="component" value="Unassembled WGS sequence"/>
</dbReference>
<accession>A0ABQ3W5I4</accession>
<organism evidence="1 2">
    <name type="scientific">Lactobacillus nasalidis</name>
    <dbReference type="NCBI Taxonomy" id="2797258"/>
    <lineage>
        <taxon>Bacteria</taxon>
        <taxon>Bacillati</taxon>
        <taxon>Bacillota</taxon>
        <taxon>Bacilli</taxon>
        <taxon>Lactobacillales</taxon>
        <taxon>Lactobacillaceae</taxon>
        <taxon>Lactobacillus</taxon>
    </lineage>
</organism>
<keyword evidence="2" id="KW-1185">Reference proteome</keyword>
<protein>
    <submittedName>
        <fullName evidence="1">Uncharacterized protein</fullName>
    </submittedName>
</protein>
<reference evidence="2" key="1">
    <citation type="submission" date="2021-01" db="EMBL/GenBank/DDBJ databases">
        <title>Draft genome sequence of Nasalis larvatus strain YZ03.</title>
        <authorList>
            <person name="Suzuki-Hashido N."/>
            <person name="Tsuchida S."/>
            <person name="Hayakawa T."/>
        </authorList>
    </citation>
    <scope>NUCLEOTIDE SEQUENCE [LARGE SCALE GENOMIC DNA]</scope>
    <source>
        <strain evidence="2">YZ03</strain>
    </source>
</reference>
<gene>
    <name evidence="1" type="ORF">lacNasYZ03_14900</name>
</gene>
<evidence type="ECO:0000313" key="2">
    <source>
        <dbReference type="Proteomes" id="UP000616547"/>
    </source>
</evidence>